<evidence type="ECO:0000313" key="2">
    <source>
        <dbReference type="Proteomes" id="UP000299102"/>
    </source>
</evidence>
<dbReference type="OrthoDB" id="10068564at2759"/>
<proteinExistence type="predicted"/>
<dbReference type="STRING" id="151549.A0A4C1Z0N4"/>
<protein>
    <recommendedName>
        <fullName evidence="3">Transposon Ty3-I Gag-Pol polyprotein</fullName>
    </recommendedName>
</protein>
<dbReference type="GO" id="GO:0071897">
    <property type="term" value="P:DNA biosynthetic process"/>
    <property type="evidence" value="ECO:0007669"/>
    <property type="project" value="UniProtKB-ARBA"/>
</dbReference>
<accession>A0A4C1Z0N4</accession>
<dbReference type="Proteomes" id="UP000299102">
    <property type="component" value="Unassembled WGS sequence"/>
</dbReference>
<dbReference type="PANTHER" id="PTHR37984">
    <property type="entry name" value="PROTEIN CBG26694"/>
    <property type="match status" value="1"/>
</dbReference>
<keyword evidence="2" id="KW-1185">Reference proteome</keyword>
<gene>
    <name evidence="1" type="ORF">EVAR_86645_1</name>
</gene>
<evidence type="ECO:0008006" key="3">
    <source>
        <dbReference type="Google" id="ProtNLM"/>
    </source>
</evidence>
<sequence>MEKFPKFKDVIIHLPIDNSIPPVSQPYRRIPIPLEAKIENKIEELKQRDIIEPVVGSSKWVSPVVPVLKDGEVRLCIDMRRANEAIIRENHPLPTMDNLLPKMKDAKVLQNWI</sequence>
<dbReference type="Gene3D" id="3.10.10.10">
    <property type="entry name" value="HIV Type 1 Reverse Transcriptase, subunit A, domain 1"/>
    <property type="match status" value="1"/>
</dbReference>
<organism evidence="1 2">
    <name type="scientific">Eumeta variegata</name>
    <name type="common">Bagworm moth</name>
    <name type="synonym">Eumeta japonica</name>
    <dbReference type="NCBI Taxonomy" id="151549"/>
    <lineage>
        <taxon>Eukaryota</taxon>
        <taxon>Metazoa</taxon>
        <taxon>Ecdysozoa</taxon>
        <taxon>Arthropoda</taxon>
        <taxon>Hexapoda</taxon>
        <taxon>Insecta</taxon>
        <taxon>Pterygota</taxon>
        <taxon>Neoptera</taxon>
        <taxon>Endopterygota</taxon>
        <taxon>Lepidoptera</taxon>
        <taxon>Glossata</taxon>
        <taxon>Ditrysia</taxon>
        <taxon>Tineoidea</taxon>
        <taxon>Psychidae</taxon>
        <taxon>Oiketicinae</taxon>
        <taxon>Eumeta</taxon>
    </lineage>
</organism>
<dbReference type="InterPro" id="IPR043502">
    <property type="entry name" value="DNA/RNA_pol_sf"/>
</dbReference>
<dbReference type="EMBL" id="BGZK01001557">
    <property type="protein sequence ID" value="GBP82291.1"/>
    <property type="molecule type" value="Genomic_DNA"/>
</dbReference>
<dbReference type="InterPro" id="IPR050951">
    <property type="entry name" value="Retrovirus_Pol_polyprotein"/>
</dbReference>
<dbReference type="AlphaFoldDB" id="A0A4C1Z0N4"/>
<comment type="caution">
    <text evidence="1">The sequence shown here is derived from an EMBL/GenBank/DDBJ whole genome shotgun (WGS) entry which is preliminary data.</text>
</comment>
<reference evidence="1 2" key="1">
    <citation type="journal article" date="2019" name="Commun. Biol.">
        <title>The bagworm genome reveals a unique fibroin gene that provides high tensile strength.</title>
        <authorList>
            <person name="Kono N."/>
            <person name="Nakamura H."/>
            <person name="Ohtoshi R."/>
            <person name="Tomita M."/>
            <person name="Numata K."/>
            <person name="Arakawa K."/>
        </authorList>
    </citation>
    <scope>NUCLEOTIDE SEQUENCE [LARGE SCALE GENOMIC DNA]</scope>
</reference>
<name>A0A4C1Z0N4_EUMVA</name>
<dbReference type="PANTHER" id="PTHR37984:SF11">
    <property type="entry name" value="INTEGRASE CATALYTIC DOMAIN-CONTAINING PROTEIN"/>
    <property type="match status" value="1"/>
</dbReference>
<evidence type="ECO:0000313" key="1">
    <source>
        <dbReference type="EMBL" id="GBP82291.1"/>
    </source>
</evidence>
<dbReference type="SUPFAM" id="SSF56672">
    <property type="entry name" value="DNA/RNA polymerases"/>
    <property type="match status" value="1"/>
</dbReference>